<evidence type="ECO:0000259" key="2">
    <source>
        <dbReference type="Pfam" id="PF02638"/>
    </source>
</evidence>
<dbReference type="InterPro" id="IPR017853">
    <property type="entry name" value="GH"/>
</dbReference>
<sequence length="492" mass="57055">MKKTPLLLILVLASCAVTRTPKEEFRGVWIATVVNIDWPKQPGDKVEKQKTDFKAILDFYGQLHFNAAIVQIRTAGDAFYPSKLAPWSRYLTGKEGKPPELAFGDPLKWLVSETHKKGMEFHAWLNPYRATFNLDTLSLSASHDFYQHRDWMVKYGNKYYYNPGIPEVQQHLVDIIAEVVEHYEIDAIHFDDYFYPYRIENEIFNDSLAFSTYAMERQSLADWRRSNVDSLVKYTQNTIKELKPWVQFGISPFGVWKNNTTDPRGSATRAGQTNYEDLYADPISWIENNWLDYLAPQAYWSLDYPAAPHRVIAEWWNNEAGNTNVYMGNGPYKIKNNADKAWNRKKEIPKQLTLARKLDNIQGNIFFSAKSLIGQHSNVVRHLRKKQYQEPSLPPTFKIQKERALSLPSVAMESISGGKKSVSVVHKDSIPRYISLYKIKKNNKTKVLDRVYLAPNDTLAYLQWKSNKVQNHGLSIEIRDAFGNYRNIKYLH</sequence>
<dbReference type="PANTHER" id="PTHR43405:SF1">
    <property type="entry name" value="GLYCOSYL HYDROLASE DIGH"/>
    <property type="match status" value="1"/>
</dbReference>
<proteinExistence type="predicted"/>
<comment type="caution">
    <text evidence="3">The sequence shown here is derived from an EMBL/GenBank/DDBJ whole genome shotgun (WGS) entry which is preliminary data.</text>
</comment>
<dbReference type="OrthoDB" id="9773203at2"/>
<dbReference type="Gene3D" id="3.20.20.80">
    <property type="entry name" value="Glycosidases"/>
    <property type="match status" value="1"/>
</dbReference>
<dbReference type="AlphaFoldDB" id="A0A0N8H3V9"/>
<dbReference type="EMBL" id="LDJX01000004">
    <property type="protein sequence ID" value="KPM31660.1"/>
    <property type="molecule type" value="Genomic_DNA"/>
</dbReference>
<evidence type="ECO:0000313" key="4">
    <source>
        <dbReference type="Proteomes" id="UP000050280"/>
    </source>
</evidence>
<keyword evidence="1" id="KW-0732">Signal</keyword>
<dbReference type="PATRIC" id="fig|1300341.3.peg.2330"/>
<dbReference type="GO" id="GO:0016787">
    <property type="term" value="F:hydrolase activity"/>
    <property type="evidence" value="ECO:0007669"/>
    <property type="project" value="UniProtKB-KW"/>
</dbReference>
<dbReference type="STRING" id="1300341.I595_2155"/>
<dbReference type="Proteomes" id="UP000050280">
    <property type="component" value="Unassembled WGS sequence"/>
</dbReference>
<dbReference type="InterPro" id="IPR003790">
    <property type="entry name" value="GHL10"/>
</dbReference>
<feature type="domain" description="Glycosyl hydrolase-like 10" evidence="2">
    <location>
        <begin position="24"/>
        <end position="342"/>
    </location>
</feature>
<organism evidence="3 4">
    <name type="scientific">Croceitalea dokdonensis DOKDO 023</name>
    <dbReference type="NCBI Taxonomy" id="1300341"/>
    <lineage>
        <taxon>Bacteria</taxon>
        <taxon>Pseudomonadati</taxon>
        <taxon>Bacteroidota</taxon>
        <taxon>Flavobacteriia</taxon>
        <taxon>Flavobacteriales</taxon>
        <taxon>Flavobacteriaceae</taxon>
        <taxon>Croceitalea</taxon>
    </lineage>
</organism>
<dbReference type="PROSITE" id="PS51257">
    <property type="entry name" value="PROKAR_LIPOPROTEIN"/>
    <property type="match status" value="1"/>
</dbReference>
<dbReference type="PANTHER" id="PTHR43405">
    <property type="entry name" value="GLYCOSYL HYDROLASE DIGH"/>
    <property type="match status" value="1"/>
</dbReference>
<keyword evidence="4" id="KW-1185">Reference proteome</keyword>
<name>A0A0N8H3V9_9FLAO</name>
<protein>
    <submittedName>
        <fullName evidence="3">Putative glycoside hydrolase</fullName>
    </submittedName>
</protein>
<keyword evidence="3" id="KW-0378">Hydrolase</keyword>
<dbReference type="InterPro" id="IPR052177">
    <property type="entry name" value="Divisome_Glycosyl_Hydrolase"/>
</dbReference>
<reference evidence="3 4" key="1">
    <citation type="submission" date="2015-09" db="EMBL/GenBank/DDBJ databases">
        <title>Genome sequence of the marine flavobacterium Croceitalea dokdonensis DOKDO 023 that contains proton- and sodium-pumping rhodopsins.</title>
        <authorList>
            <person name="Kwon S.-K."/>
            <person name="Lee H.K."/>
            <person name="Kwak M.-J."/>
            <person name="Kim J.F."/>
        </authorList>
    </citation>
    <scope>NUCLEOTIDE SEQUENCE [LARGE SCALE GENOMIC DNA]</scope>
    <source>
        <strain evidence="3 4">DOKDO 023</strain>
    </source>
</reference>
<evidence type="ECO:0000256" key="1">
    <source>
        <dbReference type="ARBA" id="ARBA00022729"/>
    </source>
</evidence>
<evidence type="ECO:0000313" key="3">
    <source>
        <dbReference type="EMBL" id="KPM31660.1"/>
    </source>
</evidence>
<dbReference type="Pfam" id="PF02638">
    <property type="entry name" value="GHL10"/>
    <property type="match status" value="1"/>
</dbReference>
<dbReference type="RefSeq" id="WP_054559249.1">
    <property type="nucleotide sequence ID" value="NZ_LDJX01000004.1"/>
</dbReference>
<gene>
    <name evidence="3" type="ORF">I595_2155</name>
</gene>
<accession>A0A0N8H3V9</accession>
<dbReference type="SUPFAM" id="SSF51445">
    <property type="entry name" value="(Trans)glycosidases"/>
    <property type="match status" value="1"/>
</dbReference>